<sequence length="541" mass="59528">MSARRLVGLETEYGVIRPGMPKANATVLSAQIVDGYAQLVRHGDAARRAARWDYSDETPLRDARGYTISREQAHPSQLTDVEPTVEETKVWDAESIALDGGDARIGRTLYQEAESTDVVMNMVLGNGARLYVDHAHPEYSSPEVTTPRDAVLYDQAGDEVVRLAAAHAAQRGGGELLLYKNNTDNKSVSYGAHENYLVPREIDFARLVEGLTPFFASRQIICGAGRVGRGQLGGGADFQISQRADFFEAEVGLETTINRPIINTRDEPHANWEKYRRLHVIIGDANLGQVSTLLRVGTTNLVLSLIEAGQAPDLELADPVGALQAISHDTSLRTAVRLRGGAQLSAIEIQQRYLDAAEAYCTERGITDEHTTEILTRWRETLQVLATDPAKAARTVDWVAKQQLITGFAARHGVGLDDPKVALMDLQWADLRKDKGLYYRLAARGMMEALYSQEQIAAAVSEPPADTRAFLRGKVLQHYADHVIAANWDALSLSMPGARRVRRIPLPEPLRGTRAEVGQLFEAELEISQFLSELAKQHPVG</sequence>
<evidence type="ECO:0000256" key="2">
    <source>
        <dbReference type="PIRSR" id="PIRSR018077-1"/>
    </source>
</evidence>
<dbReference type="PIRSF" id="PIRSF018077">
    <property type="entry name" value="UCP018077"/>
    <property type="match status" value="1"/>
</dbReference>
<dbReference type="Proteomes" id="UP000307000">
    <property type="component" value="Chromosome"/>
</dbReference>
<dbReference type="EMBL" id="CP034412">
    <property type="protein sequence ID" value="QCY47140.1"/>
    <property type="molecule type" value="Genomic_DNA"/>
</dbReference>
<gene>
    <name evidence="3" type="ORF">GcLGCM259_1409</name>
</gene>
<dbReference type="NCBIfam" id="TIGR03688">
    <property type="entry name" value="depupylase_Dop"/>
    <property type="match status" value="1"/>
</dbReference>
<dbReference type="Pfam" id="PF03136">
    <property type="entry name" value="Pup_ligase"/>
    <property type="match status" value="1"/>
</dbReference>
<dbReference type="PANTHER" id="PTHR42307">
    <property type="entry name" value="PUP DEAMIDASE/DEPUPYLASE"/>
    <property type="match status" value="1"/>
</dbReference>
<dbReference type="GO" id="GO:0070490">
    <property type="term" value="P:protein pupylation"/>
    <property type="evidence" value="ECO:0007669"/>
    <property type="project" value="TreeGrafter"/>
</dbReference>
<dbReference type="GO" id="GO:0000502">
    <property type="term" value="C:proteasome complex"/>
    <property type="evidence" value="ECO:0007669"/>
    <property type="project" value="UniProtKB-KW"/>
</dbReference>
<dbReference type="InterPro" id="IPR022366">
    <property type="entry name" value="Pup_deamidase"/>
</dbReference>
<evidence type="ECO:0000313" key="3">
    <source>
        <dbReference type="EMBL" id="QCY47140.1"/>
    </source>
</evidence>
<dbReference type="KEGG" id="gcr:GcLGCM259_1409"/>
<dbReference type="GO" id="GO:0010498">
    <property type="term" value="P:proteasomal protein catabolic process"/>
    <property type="evidence" value="ECO:0007669"/>
    <property type="project" value="InterPro"/>
</dbReference>
<dbReference type="GO" id="GO:0008233">
    <property type="term" value="F:peptidase activity"/>
    <property type="evidence" value="ECO:0007669"/>
    <property type="project" value="InterPro"/>
</dbReference>
<organism evidence="3 4">
    <name type="scientific">Glutamicibacter creatinolyticus</name>
    <dbReference type="NCBI Taxonomy" id="162496"/>
    <lineage>
        <taxon>Bacteria</taxon>
        <taxon>Bacillati</taxon>
        <taxon>Actinomycetota</taxon>
        <taxon>Actinomycetes</taxon>
        <taxon>Micrococcales</taxon>
        <taxon>Micrococcaceae</taxon>
        <taxon>Glutamicibacter</taxon>
    </lineage>
</organism>
<dbReference type="GO" id="GO:0005524">
    <property type="term" value="F:ATP binding"/>
    <property type="evidence" value="ECO:0007669"/>
    <property type="project" value="TreeGrafter"/>
</dbReference>
<keyword evidence="3" id="KW-0647">Proteasome</keyword>
<protein>
    <submittedName>
        <fullName evidence="3">Proteasome accessory factor PafA2</fullName>
    </submittedName>
</protein>
<dbReference type="InterPro" id="IPR004347">
    <property type="entry name" value="Pup_ligase/deamidase"/>
</dbReference>
<reference evidence="3 4" key="1">
    <citation type="submission" date="2018-12" db="EMBL/GenBank/DDBJ databases">
        <title>Complete Genome Sequence of Glutamicibacter creatinolyticus strain LGCM259,isolated from an abscess of a 12-year-old mare in Italy.</title>
        <authorList>
            <person name="Santos R.G."/>
            <person name="Silva A.L."/>
            <person name="Seyffert N."/>
            <person name="Castro T.L.P."/>
            <person name="Attili A.R."/>
            <person name="Rifici C."/>
            <person name="Mazzullo G."/>
            <person name="Brenig B."/>
            <person name="Venanzi F."/>
            <person name="Azevedo V."/>
        </authorList>
    </citation>
    <scope>NUCLEOTIDE SEQUENCE [LARGE SCALE GENOMIC DNA]</scope>
    <source>
        <strain evidence="3 4">LGCM 259</strain>
    </source>
</reference>
<keyword evidence="4" id="KW-1185">Reference proteome</keyword>
<feature type="active site" description="Proton acceptor" evidence="2">
    <location>
        <position position="133"/>
    </location>
</feature>
<proteinExistence type="inferred from homology"/>
<dbReference type="PANTHER" id="PTHR42307:SF2">
    <property type="entry name" value="PUP DEAMIDASE_DEPUPYLASE"/>
    <property type="match status" value="1"/>
</dbReference>
<evidence type="ECO:0000313" key="4">
    <source>
        <dbReference type="Proteomes" id="UP000307000"/>
    </source>
</evidence>
<dbReference type="GO" id="GO:0016811">
    <property type="term" value="F:hydrolase activity, acting on carbon-nitrogen (but not peptide) bonds, in linear amides"/>
    <property type="evidence" value="ECO:0007669"/>
    <property type="project" value="InterPro"/>
</dbReference>
<accession>A0A5B7WV69</accession>
<evidence type="ECO:0000256" key="1">
    <source>
        <dbReference type="ARBA" id="ARBA00009114"/>
    </source>
</evidence>
<dbReference type="GO" id="GO:0019941">
    <property type="term" value="P:modification-dependent protein catabolic process"/>
    <property type="evidence" value="ECO:0007669"/>
    <property type="project" value="InterPro"/>
</dbReference>
<dbReference type="AlphaFoldDB" id="A0A5B7WV69"/>
<comment type="similarity">
    <text evidence="1">Belongs to the Pup ligase/Pup deamidase family. Pup deamidase subfamily.</text>
</comment>
<name>A0A5B7WV69_9MICC</name>